<evidence type="ECO:0000259" key="1">
    <source>
        <dbReference type="Pfam" id="PF07746"/>
    </source>
</evidence>
<dbReference type="NCBIfam" id="NF009919">
    <property type="entry name" value="PRK13379.1"/>
    <property type="match status" value="1"/>
</dbReference>
<accession>A0ABT5MUK8</accession>
<evidence type="ECO:0000313" key="3">
    <source>
        <dbReference type="Proteomes" id="UP001528673"/>
    </source>
</evidence>
<protein>
    <submittedName>
        <fullName evidence="2">Protocatechuate 3,4-dioxygenase</fullName>
    </submittedName>
</protein>
<evidence type="ECO:0000313" key="2">
    <source>
        <dbReference type="EMBL" id="MDD0837738.1"/>
    </source>
</evidence>
<keyword evidence="3" id="KW-1185">Reference proteome</keyword>
<dbReference type="EMBL" id="JAQSIP010000002">
    <property type="protein sequence ID" value="MDD0837738.1"/>
    <property type="molecule type" value="Genomic_DNA"/>
</dbReference>
<dbReference type="InterPro" id="IPR011986">
    <property type="entry name" value="Xdiol_dOase_LigA"/>
</dbReference>
<dbReference type="SUPFAM" id="SSF48076">
    <property type="entry name" value="LigA subunit of an aromatic-ring-opening dioxygenase LigAB"/>
    <property type="match status" value="1"/>
</dbReference>
<dbReference type="RefSeq" id="WP_273949002.1">
    <property type="nucleotide sequence ID" value="NZ_JAQSIP010000002.1"/>
</dbReference>
<name>A0ABT5MUK8_9BURK</name>
<comment type="caution">
    <text evidence="2">The sequence shown here is derived from an EMBL/GenBank/DDBJ whole genome shotgun (WGS) entry which is preliminary data.</text>
</comment>
<organism evidence="2 3">
    <name type="scientific">Curvibacter cyanobacteriorum</name>
    <dbReference type="NCBI Taxonomy" id="3026422"/>
    <lineage>
        <taxon>Bacteria</taxon>
        <taxon>Pseudomonadati</taxon>
        <taxon>Pseudomonadota</taxon>
        <taxon>Betaproteobacteria</taxon>
        <taxon>Burkholderiales</taxon>
        <taxon>Comamonadaceae</taxon>
        <taxon>Curvibacter</taxon>
    </lineage>
</organism>
<proteinExistence type="predicted"/>
<dbReference type="InterPro" id="IPR036622">
    <property type="entry name" value="LigA_sf"/>
</dbReference>
<gene>
    <name evidence="2" type="ORF">PSQ40_04050</name>
</gene>
<dbReference type="Gene3D" id="1.10.700.10">
    <property type="entry name" value="Dioxygenase LigAB, LigA subunit"/>
    <property type="match status" value="1"/>
</dbReference>
<dbReference type="Proteomes" id="UP001528673">
    <property type="component" value="Unassembled WGS sequence"/>
</dbReference>
<feature type="domain" description="Extradiol ring-cleavage dioxygenase LigAB LigA subunit" evidence="1">
    <location>
        <begin position="28"/>
        <end position="114"/>
    </location>
</feature>
<reference evidence="2 3" key="1">
    <citation type="submission" date="2023-02" db="EMBL/GenBank/DDBJ databases">
        <title>Bacterial whole genomic sequence of Curvibacter sp. HBC61.</title>
        <authorList>
            <person name="Le V."/>
            <person name="Ko S.-R."/>
            <person name="Ahn C.-Y."/>
            <person name="Oh H.-M."/>
        </authorList>
    </citation>
    <scope>NUCLEOTIDE SEQUENCE [LARGE SCALE GENOMIC DNA]</scope>
    <source>
        <strain evidence="2 3">HBC61</strain>
    </source>
</reference>
<sequence length="119" mass="13981">MNRQLQGLEDLEGTYPFDLRLSVQALRINRFFWELRRAENRQAFLDNALQAMQGAKLSEHEQALILNRDWIGLVRYGVNFFVLEKLARVLRLSNLEVYAAMRGETLEAFLQTRRVPDAR</sequence>
<dbReference type="Pfam" id="PF07746">
    <property type="entry name" value="LigA"/>
    <property type="match status" value="1"/>
</dbReference>